<evidence type="ECO:0000256" key="1">
    <source>
        <dbReference type="SAM" id="Phobius"/>
    </source>
</evidence>
<keyword evidence="1" id="KW-0812">Transmembrane</keyword>
<sequence>MGDTLQALPRIKKNQMGLKCVERGSFARKVDRKRAAALMPIALSFGRFYPMGANFCRNFVGNLVEDLMAVLVGRSILSKDLSLKLEILNEYFKLEYKVLSRHKKTLVDPKRKEFLDMFFWGFQLFHVMSIGLIPFLIYLNIDTVYWVFEDIFGESHLNRFPLEVSVIVLSMRVLILSTTLIENARMMVPSTLLFGEAMRRITKLVSVLSYKLRNFAYLHTINSRYGRDTLQALPRIKKNQMGLKYVERGSFARKVDRKRAAALMPIALSFGRFYPMGANFCRNFGNLVEHLMAGILVIEDVLT</sequence>
<comment type="caution">
    <text evidence="2">The sequence shown here is derived from an EMBL/GenBank/DDBJ whole genome shotgun (WGS) entry which is preliminary data.</text>
</comment>
<dbReference type="Proteomes" id="UP001642540">
    <property type="component" value="Unassembled WGS sequence"/>
</dbReference>
<feature type="transmembrane region" description="Helical" evidence="1">
    <location>
        <begin position="118"/>
        <end position="141"/>
    </location>
</feature>
<evidence type="ECO:0000313" key="2">
    <source>
        <dbReference type="EMBL" id="CAL8149299.1"/>
    </source>
</evidence>
<protein>
    <submittedName>
        <fullName evidence="2">Uncharacterized protein</fullName>
    </submittedName>
</protein>
<reference evidence="2 3" key="1">
    <citation type="submission" date="2024-08" db="EMBL/GenBank/DDBJ databases">
        <authorList>
            <person name="Cucini C."/>
            <person name="Frati F."/>
        </authorList>
    </citation>
    <scope>NUCLEOTIDE SEQUENCE [LARGE SCALE GENOMIC DNA]</scope>
</reference>
<name>A0ABP1SBB2_9HEXA</name>
<proteinExistence type="predicted"/>
<organism evidence="2 3">
    <name type="scientific">Orchesella dallaii</name>
    <dbReference type="NCBI Taxonomy" id="48710"/>
    <lineage>
        <taxon>Eukaryota</taxon>
        <taxon>Metazoa</taxon>
        <taxon>Ecdysozoa</taxon>
        <taxon>Arthropoda</taxon>
        <taxon>Hexapoda</taxon>
        <taxon>Collembola</taxon>
        <taxon>Entomobryomorpha</taxon>
        <taxon>Entomobryoidea</taxon>
        <taxon>Orchesellidae</taxon>
        <taxon>Orchesellinae</taxon>
        <taxon>Orchesella</taxon>
    </lineage>
</organism>
<dbReference type="EMBL" id="CAXLJM020000199">
    <property type="protein sequence ID" value="CAL8149299.1"/>
    <property type="molecule type" value="Genomic_DNA"/>
</dbReference>
<gene>
    <name evidence="2" type="ORF">ODALV1_LOCUS31694</name>
</gene>
<keyword evidence="3" id="KW-1185">Reference proteome</keyword>
<accession>A0ABP1SBB2</accession>
<evidence type="ECO:0000313" key="3">
    <source>
        <dbReference type="Proteomes" id="UP001642540"/>
    </source>
</evidence>
<keyword evidence="1" id="KW-1133">Transmembrane helix</keyword>
<keyword evidence="1" id="KW-0472">Membrane</keyword>